<evidence type="ECO:0000313" key="3">
    <source>
        <dbReference type="Proteomes" id="UP000243688"/>
    </source>
</evidence>
<dbReference type="GO" id="GO:0008168">
    <property type="term" value="F:methyltransferase activity"/>
    <property type="evidence" value="ECO:0007669"/>
    <property type="project" value="UniProtKB-KW"/>
</dbReference>
<dbReference type="Gene3D" id="3.40.50.150">
    <property type="entry name" value="Vaccinia Virus protein VP39"/>
    <property type="match status" value="1"/>
</dbReference>
<keyword evidence="2" id="KW-0808">Transferase</keyword>
<gene>
    <name evidence="2" type="ORF">BLM47_04295</name>
</gene>
<proteinExistence type="predicted"/>
<organism evidence="2 3">
    <name type="scientific">Candidatus Reconcilbacillus cellulovorans</name>
    <dbReference type="NCBI Taxonomy" id="1906605"/>
    <lineage>
        <taxon>Bacteria</taxon>
        <taxon>Bacillati</taxon>
        <taxon>Bacillota</taxon>
        <taxon>Bacilli</taxon>
        <taxon>Bacillales</taxon>
        <taxon>Paenibacillaceae</taxon>
        <taxon>Candidatus Reconcilbacillus</taxon>
    </lineage>
</organism>
<evidence type="ECO:0000313" key="2">
    <source>
        <dbReference type="EMBL" id="PDO11069.1"/>
    </source>
</evidence>
<dbReference type="SUPFAM" id="SSF53335">
    <property type="entry name" value="S-adenosyl-L-methionine-dependent methyltransferases"/>
    <property type="match status" value="1"/>
</dbReference>
<dbReference type="Pfam" id="PF13649">
    <property type="entry name" value="Methyltransf_25"/>
    <property type="match status" value="1"/>
</dbReference>
<protein>
    <submittedName>
        <fullName evidence="2">SAM-dependent methyltransferase</fullName>
    </submittedName>
</protein>
<dbReference type="InterPro" id="IPR029063">
    <property type="entry name" value="SAM-dependent_MTases_sf"/>
</dbReference>
<dbReference type="PANTHER" id="PTHR42912">
    <property type="entry name" value="METHYLTRANSFERASE"/>
    <property type="match status" value="1"/>
</dbReference>
<dbReference type="Gene3D" id="2.20.25.110">
    <property type="entry name" value="S-adenosyl-L-methionine-dependent methyltransferases"/>
    <property type="match status" value="1"/>
</dbReference>
<sequence>MTGWYERSFGPDYLIVYRHRDFAGARVEVRGMLRLLDLPEGASVLDLCCGTGRHALALAEAGYRVTGVDLSETLLKEASRRDAAGKVRWVRGDMRAVPLDGPFDAVVNWFTSFGYFESDEDNGRVLHEIERLLRPGGRWLIDFLNPDRVLASLVPHSVRRDGGVWIEERRFSDGRFVFKTIRLSEPGKPDRTYEERIRLYRLDDFQRLLAGTQLVVETVCGDYDGSAYDRLQSPRLILIGSKRAVNST</sequence>
<comment type="caution">
    <text evidence="2">The sequence shown here is derived from an EMBL/GenBank/DDBJ whole genome shotgun (WGS) entry which is preliminary data.</text>
</comment>
<evidence type="ECO:0000259" key="1">
    <source>
        <dbReference type="Pfam" id="PF13649"/>
    </source>
</evidence>
<dbReference type="Proteomes" id="UP000243688">
    <property type="component" value="Unassembled WGS sequence"/>
</dbReference>
<dbReference type="CDD" id="cd02440">
    <property type="entry name" value="AdoMet_MTases"/>
    <property type="match status" value="1"/>
</dbReference>
<name>A0A2A6E2N0_9BACL</name>
<reference evidence="2 3" key="1">
    <citation type="submission" date="2016-12" db="EMBL/GenBank/DDBJ databases">
        <title>Candidatus Reconcilibacillus cellulovorans genome.</title>
        <authorList>
            <person name="Kolinko S."/>
            <person name="Wu Y.-W."/>
            <person name="Tachea F."/>
            <person name="Denzel E."/>
            <person name="Hiras J."/>
            <person name="Baecker N."/>
            <person name="Chan L.J."/>
            <person name="Eichorst S.A."/>
            <person name="Frey D."/>
            <person name="Adams P.D."/>
            <person name="Pray T."/>
            <person name="Tanjore D."/>
            <person name="Petzold C.J."/>
            <person name="Gladden J.M."/>
            <person name="Simmons B.A."/>
            <person name="Singer S.W."/>
        </authorList>
    </citation>
    <scope>NUCLEOTIDE SEQUENCE [LARGE SCALE GENOMIC DNA]</scope>
    <source>
        <strain evidence="2">JTherm</strain>
    </source>
</reference>
<dbReference type="AlphaFoldDB" id="A0A2A6E2N0"/>
<keyword evidence="2" id="KW-0489">Methyltransferase</keyword>
<feature type="domain" description="Methyltransferase" evidence="1">
    <location>
        <begin position="44"/>
        <end position="137"/>
    </location>
</feature>
<dbReference type="EMBL" id="MOXJ01000006">
    <property type="protein sequence ID" value="PDO11069.1"/>
    <property type="molecule type" value="Genomic_DNA"/>
</dbReference>
<dbReference type="InterPro" id="IPR050508">
    <property type="entry name" value="Methyltransf_Superfamily"/>
</dbReference>
<dbReference type="GO" id="GO:0032259">
    <property type="term" value="P:methylation"/>
    <property type="evidence" value="ECO:0007669"/>
    <property type="project" value="UniProtKB-KW"/>
</dbReference>
<accession>A0A2A6E2N0</accession>
<dbReference type="InterPro" id="IPR041698">
    <property type="entry name" value="Methyltransf_25"/>
</dbReference>